<comment type="caution">
    <text evidence="2">The sequence shown here is derived from an EMBL/GenBank/DDBJ whole genome shotgun (WGS) entry which is preliminary data.</text>
</comment>
<name>A0ABQ2XU82_9BURK</name>
<feature type="signal peptide" evidence="1">
    <location>
        <begin position="1"/>
        <end position="30"/>
    </location>
</feature>
<sequence>MKTNPVAGNRLKTVLAIMAFSFMHCGLATASDAEPSAIDNTMTCFREQGLQFSDLTRRQNNPAYRTVQTTQGTEKISVTDGVRFFWSAAGQQIRIKLHLEQSANGQIASDADIIAREYQKFGATPETMTRNITPAITELGLRNPVLGKGLVGVHSLISAKRQQILTMYINWLPAQDATQDNEAVYSAAMSELLTKTKACL</sequence>
<evidence type="ECO:0000313" key="3">
    <source>
        <dbReference type="Proteomes" id="UP000653343"/>
    </source>
</evidence>
<evidence type="ECO:0000256" key="1">
    <source>
        <dbReference type="SAM" id="SignalP"/>
    </source>
</evidence>
<organism evidence="2 3">
    <name type="scientific">Undibacterium squillarum</name>
    <dbReference type="NCBI Taxonomy" id="1131567"/>
    <lineage>
        <taxon>Bacteria</taxon>
        <taxon>Pseudomonadati</taxon>
        <taxon>Pseudomonadota</taxon>
        <taxon>Betaproteobacteria</taxon>
        <taxon>Burkholderiales</taxon>
        <taxon>Oxalobacteraceae</taxon>
        <taxon>Undibacterium</taxon>
    </lineage>
</organism>
<proteinExistence type="predicted"/>
<gene>
    <name evidence="2" type="ORF">GCM10010946_09800</name>
</gene>
<dbReference type="Proteomes" id="UP000653343">
    <property type="component" value="Unassembled WGS sequence"/>
</dbReference>
<evidence type="ECO:0000313" key="2">
    <source>
        <dbReference type="EMBL" id="GGX34611.1"/>
    </source>
</evidence>
<reference evidence="3" key="1">
    <citation type="journal article" date="2019" name="Int. J. Syst. Evol. Microbiol.">
        <title>The Global Catalogue of Microorganisms (GCM) 10K type strain sequencing project: providing services to taxonomists for standard genome sequencing and annotation.</title>
        <authorList>
            <consortium name="The Broad Institute Genomics Platform"/>
            <consortium name="The Broad Institute Genome Sequencing Center for Infectious Disease"/>
            <person name="Wu L."/>
            <person name="Ma J."/>
        </authorList>
    </citation>
    <scope>NUCLEOTIDE SEQUENCE [LARGE SCALE GENOMIC DNA]</scope>
    <source>
        <strain evidence="3">KCTC 23917</strain>
    </source>
</reference>
<feature type="chain" id="PRO_5045043574" evidence="1">
    <location>
        <begin position="31"/>
        <end position="200"/>
    </location>
</feature>
<dbReference type="EMBL" id="BMYU01000002">
    <property type="protein sequence ID" value="GGX34611.1"/>
    <property type="molecule type" value="Genomic_DNA"/>
</dbReference>
<keyword evidence="3" id="KW-1185">Reference proteome</keyword>
<accession>A0ABQ2XU82</accession>
<protein>
    <submittedName>
        <fullName evidence="2">Uncharacterized protein</fullName>
    </submittedName>
</protein>
<keyword evidence="1" id="KW-0732">Signal</keyword>